<keyword evidence="7 9" id="KW-0057">Aromatic amino acid biosynthesis</keyword>
<proteinExistence type="inferred from homology"/>
<keyword evidence="6 9" id="KW-0822">Tryptophan biosynthesis</keyword>
<dbReference type="AlphaFoldDB" id="A0A235FAZ7"/>
<keyword evidence="5 9" id="KW-0028">Amino-acid biosynthesis</keyword>
<feature type="domain" description="N-(5'phosphoribosyl) anthranilate isomerase (PRAI)" evidence="10">
    <location>
        <begin position="6"/>
        <end position="201"/>
    </location>
</feature>
<evidence type="ECO:0000256" key="4">
    <source>
        <dbReference type="ARBA" id="ARBA00022272"/>
    </source>
</evidence>
<evidence type="ECO:0000313" key="11">
    <source>
        <dbReference type="EMBL" id="OYD58530.1"/>
    </source>
</evidence>
<dbReference type="Pfam" id="PF00697">
    <property type="entry name" value="PRAI"/>
    <property type="match status" value="1"/>
</dbReference>
<dbReference type="Gene3D" id="3.20.20.70">
    <property type="entry name" value="Aldolase class I"/>
    <property type="match status" value="1"/>
</dbReference>
<evidence type="ECO:0000256" key="5">
    <source>
        <dbReference type="ARBA" id="ARBA00022605"/>
    </source>
</evidence>
<dbReference type="GO" id="GO:0000162">
    <property type="term" value="P:L-tryptophan biosynthetic process"/>
    <property type="evidence" value="ECO:0007669"/>
    <property type="project" value="UniProtKB-UniRule"/>
</dbReference>
<accession>A0A235FAZ7</accession>
<protein>
    <recommendedName>
        <fullName evidence="4 9">N-(5'-phosphoribosyl)anthranilate isomerase</fullName>
        <shortName evidence="9">PRAI</shortName>
        <ecNumber evidence="3 9">5.3.1.24</ecNumber>
    </recommendedName>
</protein>
<dbReference type="RefSeq" id="WP_094250491.1">
    <property type="nucleotide sequence ID" value="NZ_JBHLXL010000001.1"/>
</dbReference>
<evidence type="ECO:0000313" key="12">
    <source>
        <dbReference type="Proteomes" id="UP000215059"/>
    </source>
</evidence>
<dbReference type="HAMAP" id="MF_00135">
    <property type="entry name" value="PRAI"/>
    <property type="match status" value="1"/>
</dbReference>
<comment type="similarity">
    <text evidence="9">Belongs to the TrpF family.</text>
</comment>
<dbReference type="GO" id="GO:0004640">
    <property type="term" value="F:phosphoribosylanthranilate isomerase activity"/>
    <property type="evidence" value="ECO:0007669"/>
    <property type="project" value="UniProtKB-UniRule"/>
</dbReference>
<sequence>MDTQIKYCGAKSEEDCKLIADSAAAIIGFVFAPSKRQVTAGQVKNWSRFLPERIRKAGVFQDSSSREIIEAAEECGLDIIQFHGNEPPELLSEIKTITGLTVFKALKGSSRLVEEMIRYDKAADGYIIDSAKGSQFGGTGTTFDWTFIPSAAREAHRQGASLFIAGGITAENAASLLLYKPDGIDVSSGIEEDGQKNVSRILMLERVIEEYENRTIAR</sequence>
<dbReference type="Proteomes" id="UP000215059">
    <property type="component" value="Unassembled WGS sequence"/>
</dbReference>
<dbReference type="UniPathway" id="UPA00035">
    <property type="reaction ID" value="UER00042"/>
</dbReference>
<comment type="caution">
    <text evidence="11">The sequence shown here is derived from an EMBL/GenBank/DDBJ whole genome shotgun (WGS) entry which is preliminary data.</text>
</comment>
<dbReference type="CDD" id="cd00405">
    <property type="entry name" value="PRAI"/>
    <property type="match status" value="1"/>
</dbReference>
<reference evidence="11 12" key="1">
    <citation type="submission" date="2017-07" db="EMBL/GenBank/DDBJ databases">
        <title>Fictibacillus sp. nov. GDSW-R2A3 Genome sequencing and assembly.</title>
        <authorList>
            <person name="Mayilraj S."/>
        </authorList>
    </citation>
    <scope>NUCLEOTIDE SEQUENCE [LARGE SCALE GENOMIC DNA]</scope>
    <source>
        <strain evidence="11 12">GDSW-R2A3</strain>
    </source>
</reference>
<dbReference type="OrthoDB" id="9786954at2"/>
<keyword evidence="12" id="KW-1185">Reference proteome</keyword>
<dbReference type="EC" id="5.3.1.24" evidence="3 9"/>
<dbReference type="InterPro" id="IPR001240">
    <property type="entry name" value="PRAI_dom"/>
</dbReference>
<evidence type="ECO:0000256" key="1">
    <source>
        <dbReference type="ARBA" id="ARBA00001164"/>
    </source>
</evidence>
<keyword evidence="8 9" id="KW-0413">Isomerase</keyword>
<dbReference type="EMBL" id="NOII01000001">
    <property type="protein sequence ID" value="OYD58530.1"/>
    <property type="molecule type" value="Genomic_DNA"/>
</dbReference>
<dbReference type="InterPro" id="IPR013785">
    <property type="entry name" value="Aldolase_TIM"/>
</dbReference>
<dbReference type="PANTHER" id="PTHR42894">
    <property type="entry name" value="N-(5'-PHOSPHORIBOSYL)ANTHRANILATE ISOMERASE"/>
    <property type="match status" value="1"/>
</dbReference>
<evidence type="ECO:0000259" key="10">
    <source>
        <dbReference type="Pfam" id="PF00697"/>
    </source>
</evidence>
<comment type="pathway">
    <text evidence="2 9">Amino-acid biosynthesis; L-tryptophan biosynthesis; L-tryptophan from chorismate: step 3/5.</text>
</comment>
<organism evidence="11 12">
    <name type="scientific">Fictibacillus aquaticus</name>
    <dbReference type="NCBI Taxonomy" id="2021314"/>
    <lineage>
        <taxon>Bacteria</taxon>
        <taxon>Bacillati</taxon>
        <taxon>Bacillota</taxon>
        <taxon>Bacilli</taxon>
        <taxon>Bacillales</taxon>
        <taxon>Fictibacillaceae</taxon>
        <taxon>Fictibacillus</taxon>
    </lineage>
</organism>
<evidence type="ECO:0000256" key="8">
    <source>
        <dbReference type="ARBA" id="ARBA00023235"/>
    </source>
</evidence>
<evidence type="ECO:0000256" key="6">
    <source>
        <dbReference type="ARBA" id="ARBA00022822"/>
    </source>
</evidence>
<dbReference type="InterPro" id="IPR011060">
    <property type="entry name" value="RibuloseP-bd_barrel"/>
</dbReference>
<gene>
    <name evidence="9" type="primary">trpF</name>
    <name evidence="11" type="ORF">CGZ90_01105</name>
</gene>
<evidence type="ECO:0000256" key="9">
    <source>
        <dbReference type="HAMAP-Rule" id="MF_00135"/>
    </source>
</evidence>
<evidence type="ECO:0000256" key="2">
    <source>
        <dbReference type="ARBA" id="ARBA00004664"/>
    </source>
</evidence>
<name>A0A235FAZ7_9BACL</name>
<comment type="catalytic activity">
    <reaction evidence="1 9">
        <text>N-(5-phospho-beta-D-ribosyl)anthranilate = 1-(2-carboxyphenylamino)-1-deoxy-D-ribulose 5-phosphate</text>
        <dbReference type="Rhea" id="RHEA:21540"/>
        <dbReference type="ChEBI" id="CHEBI:18277"/>
        <dbReference type="ChEBI" id="CHEBI:58613"/>
        <dbReference type="EC" id="5.3.1.24"/>
    </reaction>
</comment>
<dbReference type="SUPFAM" id="SSF51366">
    <property type="entry name" value="Ribulose-phoshate binding barrel"/>
    <property type="match status" value="1"/>
</dbReference>
<evidence type="ECO:0000256" key="7">
    <source>
        <dbReference type="ARBA" id="ARBA00023141"/>
    </source>
</evidence>
<dbReference type="PANTHER" id="PTHR42894:SF1">
    <property type="entry name" value="N-(5'-PHOSPHORIBOSYL)ANTHRANILATE ISOMERASE"/>
    <property type="match status" value="1"/>
</dbReference>
<dbReference type="InterPro" id="IPR044643">
    <property type="entry name" value="TrpF_fam"/>
</dbReference>
<evidence type="ECO:0000256" key="3">
    <source>
        <dbReference type="ARBA" id="ARBA00012572"/>
    </source>
</evidence>